<protein>
    <recommendedName>
        <fullName evidence="4">SLH domain-containing protein</fullName>
    </recommendedName>
</protein>
<reference evidence="3" key="1">
    <citation type="journal article" date="2019" name="Int. J. Syst. Evol. Microbiol.">
        <title>The Global Catalogue of Microorganisms (GCM) 10K type strain sequencing project: providing services to taxonomists for standard genome sequencing and annotation.</title>
        <authorList>
            <consortium name="The Broad Institute Genomics Platform"/>
            <consortium name="The Broad Institute Genome Sequencing Center for Infectious Disease"/>
            <person name="Wu L."/>
            <person name="Ma J."/>
        </authorList>
    </citation>
    <scope>NUCLEOTIDE SEQUENCE [LARGE SCALE GENOMIC DNA]</scope>
    <source>
        <strain evidence="3">CCUG 57263</strain>
    </source>
</reference>
<name>A0ABW3DEV9_9BACL</name>
<comment type="caution">
    <text evidence="2">The sequence shown here is derived from an EMBL/GenBank/DDBJ whole genome shotgun (WGS) entry which is preliminary data.</text>
</comment>
<accession>A0ABW3DEV9</accession>
<evidence type="ECO:0000256" key="1">
    <source>
        <dbReference type="SAM" id="SignalP"/>
    </source>
</evidence>
<keyword evidence="1" id="KW-0732">Signal</keyword>
<keyword evidence="3" id="KW-1185">Reference proteome</keyword>
<gene>
    <name evidence="2" type="ORF">ACFQ03_17930</name>
</gene>
<feature type="signal peptide" evidence="1">
    <location>
        <begin position="1"/>
        <end position="30"/>
    </location>
</feature>
<dbReference type="Proteomes" id="UP001597120">
    <property type="component" value="Unassembled WGS sequence"/>
</dbReference>
<dbReference type="RefSeq" id="WP_379289883.1">
    <property type="nucleotide sequence ID" value="NZ_JBHTIU010000070.1"/>
</dbReference>
<dbReference type="EMBL" id="JBHTIU010000070">
    <property type="protein sequence ID" value="MFD0871022.1"/>
    <property type="molecule type" value="Genomic_DNA"/>
</dbReference>
<proteinExistence type="predicted"/>
<organism evidence="2 3">
    <name type="scientific">Paenibacillus residui</name>
    <dbReference type="NCBI Taxonomy" id="629724"/>
    <lineage>
        <taxon>Bacteria</taxon>
        <taxon>Bacillati</taxon>
        <taxon>Bacillota</taxon>
        <taxon>Bacilli</taxon>
        <taxon>Bacillales</taxon>
        <taxon>Paenibacillaceae</taxon>
        <taxon>Paenibacillus</taxon>
    </lineage>
</organism>
<evidence type="ECO:0000313" key="3">
    <source>
        <dbReference type="Proteomes" id="UP001597120"/>
    </source>
</evidence>
<evidence type="ECO:0000313" key="2">
    <source>
        <dbReference type="EMBL" id="MFD0871022.1"/>
    </source>
</evidence>
<feature type="chain" id="PRO_5047541043" description="SLH domain-containing protein" evidence="1">
    <location>
        <begin position="31"/>
        <end position="461"/>
    </location>
</feature>
<sequence>MSTIKASLSKSILAASLSLAVLFAAPGQQAHGEAVSQAQVSQLSVHSPQENYALFLKEKFQIEIGDSITKGDFIQAVAQALNIRPSENAPLPFTDLDAANPAYAASVALHEQGILTASEVHADRRLDVLQAAFIAVKAAGLKELAYTYPNDKVEAALSKLGLNPAAFDFSAAQEIAAAVDNGLIAPAYYGIFSGNPPATKAFTEELLGKVLALKGQYKHYLGEVNDPDIYGKLAQAYRTSDIIEAPALQQIVNNALENGLVTGYNLKDSRFDPNFIDSLSLTYGHSNIEHALQLVGLLRSEGLNAKVQLEPKTSAFIHLAEWGKPEESETNKLTQIANGNYIFSAKEYDLSLEFENAGDKERFQSVILQYAKKNSEDQTGLIVHSWWQPLYYSLTEIDDYEIIANNKIVDGHYYAQSFTLQEDSESIAEGFRNLSPDIEVINYTFWVDKPFYHYLTGEDFK</sequence>
<evidence type="ECO:0008006" key="4">
    <source>
        <dbReference type="Google" id="ProtNLM"/>
    </source>
</evidence>